<reference evidence="1" key="1">
    <citation type="journal article" date="2017" name="Appl. Environ. Microbiol.">
        <title>Microdiversification of a pelagic Polynucleobacter species is mainly driven by acquisition of genomic islands from a partially interspecific gene pool.</title>
        <authorList>
            <person name="Hoetzinger M."/>
            <person name="Hahn M.W."/>
            <person name="Jezberova J."/>
            <person name="Schmidt J."/>
            <person name="Koll U."/>
        </authorList>
    </citation>
    <scope>NUCLEOTIDE SEQUENCE</scope>
    <source>
        <strain evidence="1">MWH-RechtKol4</strain>
    </source>
</reference>
<dbReference type="Proteomes" id="UP000182060">
    <property type="component" value="Chromosome"/>
</dbReference>
<evidence type="ECO:0008006" key="3">
    <source>
        <dbReference type="Google" id="ProtNLM"/>
    </source>
</evidence>
<evidence type="ECO:0000313" key="2">
    <source>
        <dbReference type="Proteomes" id="UP000182060"/>
    </source>
</evidence>
<dbReference type="PROSITE" id="PS51257">
    <property type="entry name" value="PROKAR_LIPOPROTEIN"/>
    <property type="match status" value="1"/>
</dbReference>
<gene>
    <name evidence="1" type="ORF">AOC25_11090</name>
</gene>
<dbReference type="RefSeq" id="WP_071539820.1">
    <property type="nucleotide sequence ID" value="NZ_CP015016.1"/>
</dbReference>
<sequence>MFKNVLRIGCFATLVFLLACSPKLNWRNVQAPDQHYTALFPGKPEKMERQLPYQNQELKQSLEAIKIEDDIYSISTIKLPANTAWEASKIVFQLQSNLLDRAKASGGIANVEETTYQTVDHQKFASKDYFITFKANEKIQQMMRVRWITRFSGNGDVWIYQISVLHTNPNSDDAKILLSKEEYETFFNEFYPD</sequence>
<evidence type="ECO:0000313" key="1">
    <source>
        <dbReference type="EMBL" id="APC02124.1"/>
    </source>
</evidence>
<name>A0AAC9ISV7_9BURK</name>
<dbReference type="EMBL" id="CP015017">
    <property type="protein sequence ID" value="APC02124.1"/>
    <property type="molecule type" value="Genomic_DNA"/>
</dbReference>
<accession>A0AAC9ISV7</accession>
<organism evidence="1 2">
    <name type="scientific">Polynucleobacter asymbioticus</name>
    <dbReference type="NCBI Taxonomy" id="576611"/>
    <lineage>
        <taxon>Bacteria</taxon>
        <taxon>Pseudomonadati</taxon>
        <taxon>Pseudomonadota</taxon>
        <taxon>Betaproteobacteria</taxon>
        <taxon>Burkholderiales</taxon>
        <taxon>Burkholderiaceae</taxon>
        <taxon>Polynucleobacter</taxon>
    </lineage>
</organism>
<dbReference type="AlphaFoldDB" id="A0AAC9ISV7"/>
<proteinExistence type="predicted"/>
<protein>
    <recommendedName>
        <fullName evidence="3">Lipoprotein</fullName>
    </recommendedName>
</protein>